<feature type="region of interest" description="Disordered" evidence="2">
    <location>
        <begin position="1"/>
        <end position="56"/>
    </location>
</feature>
<dbReference type="SUPFAM" id="SSF53474">
    <property type="entry name" value="alpha/beta-Hydrolases"/>
    <property type="match status" value="1"/>
</dbReference>
<feature type="region of interest" description="Disordered" evidence="2">
    <location>
        <begin position="633"/>
        <end position="730"/>
    </location>
</feature>
<feature type="compositionally biased region" description="Low complexity" evidence="2">
    <location>
        <begin position="654"/>
        <end position="675"/>
    </location>
</feature>
<evidence type="ECO:0000259" key="3">
    <source>
        <dbReference type="Pfam" id="PF07859"/>
    </source>
</evidence>
<reference evidence="4 5" key="1">
    <citation type="journal article" date="2016" name="Mol. Biol. Evol.">
        <title>Comparative Genomics of Early-Diverging Mushroom-Forming Fungi Provides Insights into the Origins of Lignocellulose Decay Capabilities.</title>
        <authorList>
            <person name="Nagy L.G."/>
            <person name="Riley R."/>
            <person name="Tritt A."/>
            <person name="Adam C."/>
            <person name="Daum C."/>
            <person name="Floudas D."/>
            <person name="Sun H."/>
            <person name="Yadav J.S."/>
            <person name="Pangilinan J."/>
            <person name="Larsson K.H."/>
            <person name="Matsuura K."/>
            <person name="Barry K."/>
            <person name="Labutti K."/>
            <person name="Kuo R."/>
            <person name="Ohm R.A."/>
            <person name="Bhattacharya S.S."/>
            <person name="Shirouzu T."/>
            <person name="Yoshinaga Y."/>
            <person name="Martin F.M."/>
            <person name="Grigoriev I.V."/>
            <person name="Hibbett D.S."/>
        </authorList>
    </citation>
    <scope>NUCLEOTIDE SEQUENCE [LARGE SCALE GENOMIC DNA]</scope>
    <source>
        <strain evidence="4 5">L-15889</strain>
    </source>
</reference>
<protein>
    <recommendedName>
        <fullName evidence="3">Alpha/beta hydrolase fold-3 domain-containing protein</fullName>
    </recommendedName>
</protein>
<gene>
    <name evidence="4" type="ORF">DAEQUDRAFT_762704</name>
</gene>
<evidence type="ECO:0000256" key="2">
    <source>
        <dbReference type="SAM" id="MobiDB-lite"/>
    </source>
</evidence>
<evidence type="ECO:0000256" key="1">
    <source>
        <dbReference type="ARBA" id="ARBA00022801"/>
    </source>
</evidence>
<feature type="compositionally biased region" description="Basic and acidic residues" evidence="2">
    <location>
        <begin position="17"/>
        <end position="28"/>
    </location>
</feature>
<dbReference type="STRING" id="1314783.A0A165T438"/>
<dbReference type="AlphaFoldDB" id="A0A165T438"/>
<dbReference type="Proteomes" id="UP000076727">
    <property type="component" value="Unassembled WGS sequence"/>
</dbReference>
<sequence>MPWPLSLLWPANPENNKSIHQDDRKDDENTNGTTAGAVSSAVREAVDGTPSPTQLLQHFEKPGVSIPPSARVGDPRLKQREPQPLSLWQLSRLAAFGAAKATELFAALIYHHVWGPRRKSWTIEMTLLSALMRNVGQHSHLGDMSLIRMLVSTSGYIPVTSDALVTPVTFQVRRRELPGILAELDAAENGKRELSGEWVVGKRTWRRLQREWRLHRAQTKSGAPSSDRAPVSPAQVYRRNERVVLYLHGGAYYTCNAASHRLITIPLAKYLDARLFAVDYRLAPETRFPGPLHDAVSAYLRLVDDLHIPPENIIIAGDSAGGGLSLALLMYLRDNDFTLPAAMILFSPWVDLTMSCDSWDSNAEYDIVPRPTPGDHLNPIACYLGDHMEQFLTHPYASPLFGDFKGLPPMLIQAGECEVLRDEITLLAHKAKLAGVEVRHELYEDAVHVFQALPFLETAEHAFSSCRDFVLHSLPQYQQRTPQDLAGATERGLEQEIETDAQRVVRGDGIETASRREDISNGSSAEQSRERPEPIVGARKEESPSRSDEDEPSWSARWPTPPESEESEEEDHLSMKQKETATAPKPEPRTREAERQKAQSERHKPQPRPSLRRLRSTFSFIADASYRSAAEIVQSAPVHRDRGEPSPSFEPQQAAAATSTRTRTRRASMLSMTSSKAPVPSPSLRKKHDASHPDIHSLIQQYASSGPAHETTTVRPEERRRRSRTLSSAR</sequence>
<name>A0A165T438_9APHY</name>
<dbReference type="Gene3D" id="3.40.50.1820">
    <property type="entry name" value="alpha/beta hydrolase"/>
    <property type="match status" value="1"/>
</dbReference>
<feature type="region of interest" description="Disordered" evidence="2">
    <location>
        <begin position="484"/>
        <end position="616"/>
    </location>
</feature>
<evidence type="ECO:0000313" key="5">
    <source>
        <dbReference type="Proteomes" id="UP000076727"/>
    </source>
</evidence>
<dbReference type="InterPro" id="IPR050300">
    <property type="entry name" value="GDXG_lipolytic_enzyme"/>
</dbReference>
<feature type="domain" description="Alpha/beta hydrolase fold-3" evidence="3">
    <location>
        <begin position="244"/>
        <end position="451"/>
    </location>
</feature>
<proteinExistence type="predicted"/>
<dbReference type="GO" id="GO:0016787">
    <property type="term" value="F:hydrolase activity"/>
    <property type="evidence" value="ECO:0007669"/>
    <property type="project" value="UniProtKB-KW"/>
</dbReference>
<dbReference type="OrthoDB" id="408631at2759"/>
<dbReference type="PANTHER" id="PTHR48081">
    <property type="entry name" value="AB HYDROLASE SUPERFAMILY PROTEIN C4A8.06C"/>
    <property type="match status" value="1"/>
</dbReference>
<dbReference type="InterPro" id="IPR029058">
    <property type="entry name" value="AB_hydrolase_fold"/>
</dbReference>
<dbReference type="Pfam" id="PF07859">
    <property type="entry name" value="Abhydrolase_3"/>
    <property type="match status" value="1"/>
</dbReference>
<accession>A0A165T438</accession>
<dbReference type="PANTHER" id="PTHR48081:SF26">
    <property type="entry name" value="ALPHA_BETA HYDROLASE FOLD-3 DOMAIN-CONTAINING PROTEIN"/>
    <property type="match status" value="1"/>
</dbReference>
<organism evidence="4 5">
    <name type="scientific">Daedalea quercina L-15889</name>
    <dbReference type="NCBI Taxonomy" id="1314783"/>
    <lineage>
        <taxon>Eukaryota</taxon>
        <taxon>Fungi</taxon>
        <taxon>Dikarya</taxon>
        <taxon>Basidiomycota</taxon>
        <taxon>Agaricomycotina</taxon>
        <taxon>Agaricomycetes</taxon>
        <taxon>Polyporales</taxon>
        <taxon>Fomitopsis</taxon>
    </lineage>
</organism>
<feature type="compositionally biased region" description="Basic and acidic residues" evidence="2">
    <location>
        <begin position="527"/>
        <end position="547"/>
    </location>
</feature>
<dbReference type="EMBL" id="KV429039">
    <property type="protein sequence ID" value="KZT72905.1"/>
    <property type="molecule type" value="Genomic_DNA"/>
</dbReference>
<dbReference type="InterPro" id="IPR013094">
    <property type="entry name" value="AB_hydrolase_3"/>
</dbReference>
<keyword evidence="5" id="KW-1185">Reference proteome</keyword>
<dbReference type="FunFam" id="3.40.50.1820:FF:000252">
    <property type="entry name" value="Related to calmodulin-dependent protein kinase"/>
    <property type="match status" value="1"/>
</dbReference>
<feature type="compositionally biased region" description="Basic and acidic residues" evidence="2">
    <location>
        <begin position="500"/>
        <end position="519"/>
    </location>
</feature>
<evidence type="ECO:0000313" key="4">
    <source>
        <dbReference type="EMBL" id="KZT72905.1"/>
    </source>
</evidence>
<keyword evidence="1" id="KW-0378">Hydrolase</keyword>
<feature type="compositionally biased region" description="Basic and acidic residues" evidence="2">
    <location>
        <begin position="586"/>
        <end position="604"/>
    </location>
</feature>